<proteinExistence type="predicted"/>
<name>T1GB67_MEGSC</name>
<sequence length="64" mass="7736">METGWKQWVEVVKTTATEIIGMEKPQRPSSWRDEEYDIVAAEKDVIYQKKRPEKHECYEEDFEN</sequence>
<dbReference type="AlphaFoldDB" id="T1GB67"/>
<dbReference type="EMBL" id="CAQQ02101295">
    <property type="status" value="NOT_ANNOTATED_CDS"/>
    <property type="molecule type" value="Genomic_DNA"/>
</dbReference>
<accession>T1GB67</accession>
<dbReference type="EMBL" id="CAQQ02101294">
    <property type="status" value="NOT_ANNOTATED_CDS"/>
    <property type="molecule type" value="Genomic_DNA"/>
</dbReference>
<protein>
    <submittedName>
        <fullName evidence="1">Uncharacterized protein</fullName>
    </submittedName>
</protein>
<evidence type="ECO:0000313" key="2">
    <source>
        <dbReference type="Proteomes" id="UP000015102"/>
    </source>
</evidence>
<reference evidence="2" key="1">
    <citation type="submission" date="2013-02" db="EMBL/GenBank/DDBJ databases">
        <authorList>
            <person name="Hughes D."/>
        </authorList>
    </citation>
    <scope>NUCLEOTIDE SEQUENCE</scope>
    <source>
        <strain>Durham</strain>
        <strain evidence="2">NC isolate 2 -- Noor lab</strain>
    </source>
</reference>
<keyword evidence="2" id="KW-1185">Reference proteome</keyword>
<dbReference type="HOGENOM" id="CLU_2870159_0_0_1"/>
<dbReference type="EnsemblMetazoa" id="MESCA000489-RA">
    <property type="protein sequence ID" value="MESCA000489-PA"/>
    <property type="gene ID" value="MESCA000489"/>
</dbReference>
<dbReference type="Proteomes" id="UP000015102">
    <property type="component" value="Unassembled WGS sequence"/>
</dbReference>
<evidence type="ECO:0000313" key="1">
    <source>
        <dbReference type="EnsemblMetazoa" id="MESCA000489-PA"/>
    </source>
</evidence>
<reference evidence="1" key="2">
    <citation type="submission" date="2015-06" db="UniProtKB">
        <authorList>
            <consortium name="EnsemblMetazoa"/>
        </authorList>
    </citation>
    <scope>IDENTIFICATION</scope>
</reference>
<organism evidence="1 2">
    <name type="scientific">Megaselia scalaris</name>
    <name type="common">Humpbacked fly</name>
    <name type="synonym">Phora scalaris</name>
    <dbReference type="NCBI Taxonomy" id="36166"/>
    <lineage>
        <taxon>Eukaryota</taxon>
        <taxon>Metazoa</taxon>
        <taxon>Ecdysozoa</taxon>
        <taxon>Arthropoda</taxon>
        <taxon>Hexapoda</taxon>
        <taxon>Insecta</taxon>
        <taxon>Pterygota</taxon>
        <taxon>Neoptera</taxon>
        <taxon>Endopterygota</taxon>
        <taxon>Diptera</taxon>
        <taxon>Brachycera</taxon>
        <taxon>Muscomorpha</taxon>
        <taxon>Platypezoidea</taxon>
        <taxon>Phoridae</taxon>
        <taxon>Megaseliini</taxon>
        <taxon>Megaselia</taxon>
    </lineage>
</organism>